<gene>
    <name evidence="1" type="ORF">M0H32_03840</name>
</gene>
<accession>A0ABT0GPD1</accession>
<proteinExistence type="predicted"/>
<reference evidence="1" key="1">
    <citation type="submission" date="2022-04" db="EMBL/GenBank/DDBJ databases">
        <title>Roseibium sp. CAU 1639 isolated from mud.</title>
        <authorList>
            <person name="Kim W."/>
        </authorList>
    </citation>
    <scope>NUCLEOTIDE SEQUENCE</scope>
    <source>
        <strain evidence="1">CAU 1639</strain>
    </source>
</reference>
<organism evidence="1 2">
    <name type="scientific">Roseibium sediminicola</name>
    <dbReference type="NCBI Taxonomy" id="2933272"/>
    <lineage>
        <taxon>Bacteria</taxon>
        <taxon>Pseudomonadati</taxon>
        <taxon>Pseudomonadota</taxon>
        <taxon>Alphaproteobacteria</taxon>
        <taxon>Hyphomicrobiales</taxon>
        <taxon>Stappiaceae</taxon>
        <taxon>Roseibium</taxon>
    </lineage>
</organism>
<dbReference type="RefSeq" id="WP_248150885.1">
    <property type="nucleotide sequence ID" value="NZ_JALNMJ010000002.1"/>
</dbReference>
<protein>
    <recommendedName>
        <fullName evidence="3">Flagellar assembly protein FliH/Type III secretion system HrpE domain-containing protein</fullName>
    </recommendedName>
</protein>
<dbReference type="Proteomes" id="UP001431221">
    <property type="component" value="Unassembled WGS sequence"/>
</dbReference>
<dbReference type="EMBL" id="JALNMJ010000002">
    <property type="protein sequence ID" value="MCK7611282.1"/>
    <property type="molecule type" value="Genomic_DNA"/>
</dbReference>
<keyword evidence="2" id="KW-1185">Reference proteome</keyword>
<evidence type="ECO:0000313" key="2">
    <source>
        <dbReference type="Proteomes" id="UP001431221"/>
    </source>
</evidence>
<evidence type="ECO:0000313" key="1">
    <source>
        <dbReference type="EMBL" id="MCK7611282.1"/>
    </source>
</evidence>
<sequence length="212" mass="24069">MSTSVASHIPVLSLPKFKTFGVYDGALAEVLEPYDDLPSEPTVEERLQAEFERGLAEGSERTRAHYEAILEAERAEHARLIEEERVRFDMREAANVSASIEGFVDIVEQRLSYSVAKLLQPFLKDRIVDQLVAAFAVNLRQLTEDDLDKSIRLRGPETLVARVLDQVPALRDRIEVQQADQVELVALFDETTIETRLGQWFAQVDMIEKEVD</sequence>
<evidence type="ECO:0008006" key="3">
    <source>
        <dbReference type="Google" id="ProtNLM"/>
    </source>
</evidence>
<comment type="caution">
    <text evidence="1">The sequence shown here is derived from an EMBL/GenBank/DDBJ whole genome shotgun (WGS) entry which is preliminary data.</text>
</comment>
<name>A0ABT0GPD1_9HYPH</name>